<protein>
    <submittedName>
        <fullName evidence="7">Apyrase</fullName>
    </submittedName>
</protein>
<dbReference type="Gene3D" id="3.30.420.150">
    <property type="entry name" value="Exopolyphosphatase. Domain 2"/>
    <property type="match status" value="1"/>
</dbReference>
<keyword evidence="6" id="KW-0812">Transmembrane</keyword>
<dbReference type="PANTHER" id="PTHR11782:SF107">
    <property type="entry name" value="APYRASE-LIKE PROTEIN"/>
    <property type="match status" value="1"/>
</dbReference>
<dbReference type="GO" id="GO:0016787">
    <property type="term" value="F:hydrolase activity"/>
    <property type="evidence" value="ECO:0007669"/>
    <property type="project" value="UniProtKB-KW"/>
</dbReference>
<comment type="similarity">
    <text evidence="1 5">Belongs to the GDA1/CD39 NTPase family.</text>
</comment>
<dbReference type="Gene3D" id="3.30.420.40">
    <property type="match status" value="1"/>
</dbReference>
<evidence type="ECO:0000256" key="2">
    <source>
        <dbReference type="ARBA" id="ARBA00022801"/>
    </source>
</evidence>
<evidence type="ECO:0000256" key="5">
    <source>
        <dbReference type="RuleBase" id="RU003833"/>
    </source>
</evidence>
<evidence type="ECO:0000256" key="4">
    <source>
        <dbReference type="PIRSR" id="PIRSR600407-2"/>
    </source>
</evidence>
<reference evidence="7" key="1">
    <citation type="journal article" date="2014" name="J. Gen. Plant Pathol.">
        <title>Expression of Medicago truncatula ecto-apyrase MtAPY1;1 in leaves of Nicotiana benthamiana restricts necrotic lesions induced by a virulent fungus.</title>
        <authorList>
            <person name="Toyoda K."/>
            <person name="Kawakami E."/>
            <person name="Nagai H."/>
            <person name="Shiobara-Komatsu T."/>
            <person name="Tanaka K."/>
            <person name="Inagaki Y."/>
            <person name="Ichinose Y."/>
            <person name="Shiraishi T."/>
        </authorList>
    </citation>
    <scope>NUCLEOTIDE SEQUENCE</scope>
</reference>
<dbReference type="GO" id="GO:0005524">
    <property type="term" value="F:ATP binding"/>
    <property type="evidence" value="ECO:0007669"/>
    <property type="project" value="UniProtKB-KW"/>
</dbReference>
<evidence type="ECO:0000256" key="1">
    <source>
        <dbReference type="ARBA" id="ARBA00009283"/>
    </source>
</evidence>
<dbReference type="PROSITE" id="PS01238">
    <property type="entry name" value="GDA1_CD39_NTPASE"/>
    <property type="match status" value="1"/>
</dbReference>
<organism evidence="7">
    <name type="scientific">Medicago truncatula</name>
    <name type="common">Barrel medic</name>
    <name type="synonym">Medicago tribuloides</name>
    <dbReference type="NCBI Taxonomy" id="3880"/>
    <lineage>
        <taxon>Eukaryota</taxon>
        <taxon>Viridiplantae</taxon>
        <taxon>Streptophyta</taxon>
        <taxon>Embryophyta</taxon>
        <taxon>Tracheophyta</taxon>
        <taxon>Spermatophyta</taxon>
        <taxon>Magnoliopsida</taxon>
        <taxon>eudicotyledons</taxon>
        <taxon>Gunneridae</taxon>
        <taxon>Pentapetalae</taxon>
        <taxon>rosids</taxon>
        <taxon>fabids</taxon>
        <taxon>Fabales</taxon>
        <taxon>Fabaceae</taxon>
        <taxon>Papilionoideae</taxon>
        <taxon>50 kb inversion clade</taxon>
        <taxon>NPAAA clade</taxon>
        <taxon>Hologalegina</taxon>
        <taxon>IRL clade</taxon>
        <taxon>Trifolieae</taxon>
        <taxon>Medicago</taxon>
    </lineage>
</organism>
<name>M1VEL1_MEDTR</name>
<dbReference type="PANTHER" id="PTHR11782">
    <property type="entry name" value="ADENOSINE/GUANOSINE DIPHOSPHATASE"/>
    <property type="match status" value="1"/>
</dbReference>
<sequence length="467" mass="51006">MLKRPTRQESLSDKIYRFRGTLLVVSIPILLITFVLYMMPSSSNYDSAGDYALLNRKLSPDKKSGGSYAVIFDAGSSGSRVHVFHFDQNLDLVHIGKDLELFEQLKPGLSAYAQKPQQAAESLVSLLEKAEGVVPRELRSKTPVRIGATAGLRALEGDASDKILRAVRDLLKHRSSFKSDADAVTVLDGTQEGAYQWVTINYLLGNLGKDYSKTVGVVDLGGGSVQMAYAISESEAAMAPQVTDGEDPYVKEMFLRGRKYYLYVHSYLRYGLLAARAEILKVVGDAENPCSYLALMELHKYGGKSFKASSSGASLNECKSVAHKALKVNESTCTHMKCTFGGIWNGGGGDGQKNLFVASFFFDRAAEAGFVDPNSPVAIVRPADFEDAAKQACQTKLENAKSTYPQVEEGNLPNLCMDLVYQYTLLVDGFGIYPWQEITLVKKVKYDDALVEAAWPLGSAIEAVSST</sequence>
<dbReference type="Pfam" id="PF01150">
    <property type="entry name" value="GDA1_CD39"/>
    <property type="match status" value="1"/>
</dbReference>
<dbReference type="AlphaFoldDB" id="M1VEL1"/>
<keyword evidence="4" id="KW-0067">ATP-binding</keyword>
<keyword evidence="6" id="KW-1133">Transmembrane helix</keyword>
<evidence type="ECO:0000256" key="3">
    <source>
        <dbReference type="PIRSR" id="PIRSR600407-1"/>
    </source>
</evidence>
<evidence type="ECO:0000256" key="6">
    <source>
        <dbReference type="SAM" id="Phobius"/>
    </source>
</evidence>
<accession>M1VEL1</accession>
<dbReference type="CDD" id="cd24041">
    <property type="entry name" value="ASKHA_NBD_AtAPY1-like"/>
    <property type="match status" value="1"/>
</dbReference>
<feature type="active site" description="Proton acceptor" evidence="3">
    <location>
        <position position="192"/>
    </location>
</feature>
<keyword evidence="6" id="KW-0472">Membrane</keyword>
<dbReference type="InterPro" id="IPR000407">
    <property type="entry name" value="GDA1_CD39_NTPase"/>
</dbReference>
<keyword evidence="2 5" id="KW-0378">Hydrolase</keyword>
<keyword evidence="4" id="KW-0547">Nucleotide-binding</keyword>
<proteinExistence type="evidence at transcript level"/>
<feature type="binding site" evidence="4">
    <location>
        <begin position="222"/>
        <end position="226"/>
    </location>
    <ligand>
        <name>ATP</name>
        <dbReference type="ChEBI" id="CHEBI:30616"/>
    </ligand>
</feature>
<evidence type="ECO:0000313" key="7">
    <source>
        <dbReference type="EMBL" id="BAM84274.1"/>
    </source>
</evidence>
<feature type="transmembrane region" description="Helical" evidence="6">
    <location>
        <begin position="21"/>
        <end position="39"/>
    </location>
</feature>
<dbReference type="FunFam" id="3.30.420.150:FF:000008">
    <property type="entry name" value="Apyrase 1"/>
    <property type="match status" value="1"/>
</dbReference>
<dbReference type="EMBL" id="AB793277">
    <property type="protein sequence ID" value="BAM84274.1"/>
    <property type="molecule type" value="mRNA"/>
</dbReference>